<comment type="caution">
    <text evidence="6">The sequence shown here is derived from an EMBL/GenBank/DDBJ whole genome shotgun (WGS) entry which is preliminary data.</text>
</comment>
<sequence length="125" mass="13557">MVVVAKDDDIQIERLELGPWGTNSYIVTCQKTRDSVLIDAPADASTIMDKLRGTNPKYILLTHNHMDHIGALSELGSRLKVPLAAHALDTGNLPSPPEMLLSNGDTVSFGNLKFKVFHTPGHTPG</sequence>
<feature type="non-terminal residue" evidence="6">
    <location>
        <position position="125"/>
    </location>
</feature>
<organism evidence="6">
    <name type="scientific">marine sediment metagenome</name>
    <dbReference type="NCBI Taxonomy" id="412755"/>
    <lineage>
        <taxon>unclassified sequences</taxon>
        <taxon>metagenomes</taxon>
        <taxon>ecological metagenomes</taxon>
    </lineage>
</organism>
<feature type="domain" description="Metallo-beta-lactamase" evidence="5">
    <location>
        <begin position="21"/>
        <end position="125"/>
    </location>
</feature>
<dbReference type="EMBL" id="BARU01025385">
    <property type="protein sequence ID" value="GAH65806.1"/>
    <property type="molecule type" value="Genomic_DNA"/>
</dbReference>
<dbReference type="Gene3D" id="3.60.15.10">
    <property type="entry name" value="Ribonuclease Z/Hydroxyacylglutathione hydrolase-like"/>
    <property type="match status" value="1"/>
</dbReference>
<comment type="cofactor">
    <cofactor evidence="1">
        <name>Zn(2+)</name>
        <dbReference type="ChEBI" id="CHEBI:29105"/>
    </cofactor>
</comment>
<evidence type="ECO:0000259" key="5">
    <source>
        <dbReference type="SMART" id="SM00849"/>
    </source>
</evidence>
<keyword evidence="2" id="KW-0479">Metal-binding</keyword>
<dbReference type="SMART" id="SM00849">
    <property type="entry name" value="Lactamase_B"/>
    <property type="match status" value="1"/>
</dbReference>
<dbReference type="InterPro" id="IPR051453">
    <property type="entry name" value="MBL_Glyoxalase_II"/>
</dbReference>
<accession>X1H6I5</accession>
<dbReference type="InterPro" id="IPR036866">
    <property type="entry name" value="RibonucZ/Hydroxyglut_hydro"/>
</dbReference>
<evidence type="ECO:0000256" key="1">
    <source>
        <dbReference type="ARBA" id="ARBA00001947"/>
    </source>
</evidence>
<protein>
    <recommendedName>
        <fullName evidence="5">Metallo-beta-lactamase domain-containing protein</fullName>
    </recommendedName>
</protein>
<gene>
    <name evidence="6" type="ORF">S03H2_40907</name>
</gene>
<evidence type="ECO:0000313" key="6">
    <source>
        <dbReference type="EMBL" id="GAH65806.1"/>
    </source>
</evidence>
<keyword evidence="3" id="KW-0378">Hydrolase</keyword>
<dbReference type="PANTHER" id="PTHR46233:SF3">
    <property type="entry name" value="HYDROXYACYLGLUTATHIONE HYDROLASE GLOC"/>
    <property type="match status" value="1"/>
</dbReference>
<evidence type="ECO:0000256" key="4">
    <source>
        <dbReference type="ARBA" id="ARBA00022833"/>
    </source>
</evidence>
<reference evidence="6" key="1">
    <citation type="journal article" date="2014" name="Front. Microbiol.">
        <title>High frequency of phylogenetically diverse reductive dehalogenase-homologous genes in deep subseafloor sedimentary metagenomes.</title>
        <authorList>
            <person name="Kawai M."/>
            <person name="Futagami T."/>
            <person name="Toyoda A."/>
            <person name="Takaki Y."/>
            <person name="Nishi S."/>
            <person name="Hori S."/>
            <person name="Arai W."/>
            <person name="Tsubouchi T."/>
            <person name="Morono Y."/>
            <person name="Uchiyama I."/>
            <person name="Ito T."/>
            <person name="Fujiyama A."/>
            <person name="Inagaki F."/>
            <person name="Takami H."/>
        </authorList>
    </citation>
    <scope>NUCLEOTIDE SEQUENCE</scope>
    <source>
        <strain evidence="6">Expedition CK06-06</strain>
    </source>
</reference>
<proteinExistence type="predicted"/>
<evidence type="ECO:0000256" key="2">
    <source>
        <dbReference type="ARBA" id="ARBA00022723"/>
    </source>
</evidence>
<dbReference type="SUPFAM" id="SSF56281">
    <property type="entry name" value="Metallo-hydrolase/oxidoreductase"/>
    <property type="match status" value="1"/>
</dbReference>
<dbReference type="PANTHER" id="PTHR46233">
    <property type="entry name" value="HYDROXYACYLGLUTATHIONE HYDROLASE GLOC"/>
    <property type="match status" value="1"/>
</dbReference>
<keyword evidence="4" id="KW-0862">Zinc</keyword>
<dbReference type="InterPro" id="IPR001279">
    <property type="entry name" value="Metallo-B-lactamas"/>
</dbReference>
<dbReference type="CDD" id="cd06262">
    <property type="entry name" value="metallo-hydrolase-like_MBL-fold"/>
    <property type="match status" value="1"/>
</dbReference>
<dbReference type="GO" id="GO:0046872">
    <property type="term" value="F:metal ion binding"/>
    <property type="evidence" value="ECO:0007669"/>
    <property type="project" value="UniProtKB-KW"/>
</dbReference>
<name>X1H6I5_9ZZZZ</name>
<dbReference type="Pfam" id="PF00753">
    <property type="entry name" value="Lactamase_B"/>
    <property type="match status" value="1"/>
</dbReference>
<evidence type="ECO:0000256" key="3">
    <source>
        <dbReference type="ARBA" id="ARBA00022801"/>
    </source>
</evidence>
<dbReference type="AlphaFoldDB" id="X1H6I5"/>
<dbReference type="GO" id="GO:0016787">
    <property type="term" value="F:hydrolase activity"/>
    <property type="evidence" value="ECO:0007669"/>
    <property type="project" value="UniProtKB-KW"/>
</dbReference>